<gene>
    <name evidence="3" type="ORF">TCLT_LOCUS10627</name>
</gene>
<feature type="region of interest" description="Disordered" evidence="1">
    <location>
        <begin position="1"/>
        <end position="26"/>
    </location>
</feature>
<feature type="region of interest" description="Disordered" evidence="1">
    <location>
        <begin position="279"/>
        <end position="356"/>
    </location>
</feature>
<dbReference type="AlphaFoldDB" id="A0A0N5DBS6"/>
<reference evidence="3 4" key="2">
    <citation type="submission" date="2018-11" db="EMBL/GenBank/DDBJ databases">
        <authorList>
            <consortium name="Pathogen Informatics"/>
        </authorList>
    </citation>
    <scope>NUCLEOTIDE SEQUENCE [LARGE SCALE GENOMIC DNA]</scope>
</reference>
<feature type="compositionally biased region" description="Basic and acidic residues" evidence="1">
    <location>
        <begin position="99"/>
        <end position="110"/>
    </location>
</feature>
<dbReference type="Proteomes" id="UP000276776">
    <property type="component" value="Unassembled WGS sequence"/>
</dbReference>
<dbReference type="PROSITE" id="PS51379">
    <property type="entry name" value="4FE4S_FER_2"/>
    <property type="match status" value="1"/>
</dbReference>
<dbReference type="EMBL" id="UYYF01005219">
    <property type="protein sequence ID" value="VDN08335.1"/>
    <property type="molecule type" value="Genomic_DNA"/>
</dbReference>
<evidence type="ECO:0000313" key="5">
    <source>
        <dbReference type="WBParaSite" id="TCLT_0001064301-mRNA-1"/>
    </source>
</evidence>
<organism evidence="5">
    <name type="scientific">Thelazia callipaeda</name>
    <name type="common">Oriental eyeworm</name>
    <name type="synonym">Parasitic nematode</name>
    <dbReference type="NCBI Taxonomy" id="103827"/>
    <lineage>
        <taxon>Eukaryota</taxon>
        <taxon>Metazoa</taxon>
        <taxon>Ecdysozoa</taxon>
        <taxon>Nematoda</taxon>
        <taxon>Chromadorea</taxon>
        <taxon>Rhabditida</taxon>
        <taxon>Spirurina</taxon>
        <taxon>Spiruromorpha</taxon>
        <taxon>Thelazioidea</taxon>
        <taxon>Thelaziidae</taxon>
        <taxon>Thelazia</taxon>
    </lineage>
</organism>
<keyword evidence="4" id="KW-1185">Reference proteome</keyword>
<protein>
    <submittedName>
        <fullName evidence="5">4Fe-4S ferredoxin-type domain-containing protein</fullName>
    </submittedName>
</protein>
<proteinExistence type="predicted"/>
<feature type="compositionally biased region" description="Basic and acidic residues" evidence="1">
    <location>
        <begin position="143"/>
        <end position="177"/>
    </location>
</feature>
<feature type="compositionally biased region" description="Basic and acidic residues" evidence="1">
    <location>
        <begin position="191"/>
        <end position="223"/>
    </location>
</feature>
<evidence type="ECO:0000259" key="2">
    <source>
        <dbReference type="PROSITE" id="PS51379"/>
    </source>
</evidence>
<dbReference type="InterPro" id="IPR017896">
    <property type="entry name" value="4Fe4S_Fe-S-bd"/>
</dbReference>
<feature type="region of interest" description="Disordered" evidence="1">
    <location>
        <begin position="98"/>
        <end position="260"/>
    </location>
</feature>
<reference evidence="5" key="1">
    <citation type="submission" date="2017-02" db="UniProtKB">
        <authorList>
            <consortium name="WormBaseParasite"/>
        </authorList>
    </citation>
    <scope>IDENTIFICATION</scope>
</reference>
<dbReference type="WBParaSite" id="TCLT_0001064301-mRNA-1">
    <property type="protein sequence ID" value="TCLT_0001064301-mRNA-1"/>
    <property type="gene ID" value="TCLT_0001064301"/>
</dbReference>
<feature type="compositionally biased region" description="Polar residues" evidence="1">
    <location>
        <begin position="7"/>
        <end position="18"/>
    </location>
</feature>
<feature type="compositionally biased region" description="Acidic residues" evidence="1">
    <location>
        <begin position="127"/>
        <end position="142"/>
    </location>
</feature>
<feature type="compositionally biased region" description="Basic and acidic residues" evidence="1">
    <location>
        <begin position="346"/>
        <end position="356"/>
    </location>
</feature>
<feature type="region of interest" description="Disordered" evidence="1">
    <location>
        <begin position="378"/>
        <end position="400"/>
    </location>
</feature>
<evidence type="ECO:0000313" key="4">
    <source>
        <dbReference type="Proteomes" id="UP000276776"/>
    </source>
</evidence>
<name>A0A0N5DBS6_THECL</name>
<feature type="compositionally biased region" description="Polar residues" evidence="1">
    <location>
        <begin position="287"/>
        <end position="299"/>
    </location>
</feature>
<evidence type="ECO:0000256" key="1">
    <source>
        <dbReference type="SAM" id="MobiDB-lite"/>
    </source>
</evidence>
<sequence>MDKISSLFLNPSSQNTLPFPTPPHESLKNTQSNLMLNQDFMEKPPDKVMNEIPDYNSQTVMINDLENNHLIAINKSLPAPMNVRAVEKFFSKNLKQRLRSSEEINEKDVTSNDEQTNSKSNTFNNNYDDENENYSTSNDEENQDFKSAHEETSKGEKDYDSKDENLPIWNDQKELSEQNRIGQDSEIQEDSSERNENQLSVEDHDYYDKSEDQKISEDQKNSHDIGGSQELSAHQDHNEKKSNEVDNLNEESHEVDANSCENNCEGLCENNCEESHFHHADDIAESEIQTSQNKNTSAEVESETDRERESCNDASCEHTSANYDPYLVGASSGNLQSSPWPPAQKPTDDKWKAPREPEQYSENYYYAVKNEKNCQMAASSSSNLKDQKNEECNSVNTSSEKASKLDFEDDILLEKSNSDEISMRKMKFADSVLKDEKVEGPKLYHKNLYNGIFHSFANNELNNPKNTRNVERSNSKAQILPEAGKFQSKRFLLPAIERRFSDEVIEYLGKRMKVQNIEKDGKRWNNDVIKLKPKLRTDNEVVVLRNLNSTQKSSSIKPLIQLRNFDIIAKFTNNKNSLRSSQINTNKITSNFRSENYLKTNPYFLLPDNHTDAMHNKFVNQFVQNFKLRPILTSFLADSKRKIACKTLDGCSEKQLKQEVNSESFHRLSPQIRSSNTLSIDTNQKKINKRKLEKLLRIRNAKFFHASVNEGYSKKLVTGN</sequence>
<feature type="domain" description="4Fe-4S ferredoxin-type" evidence="2">
    <location>
        <begin position="251"/>
        <end position="282"/>
    </location>
</feature>
<feature type="compositionally biased region" description="Basic and acidic residues" evidence="1">
    <location>
        <begin position="233"/>
        <end position="256"/>
    </location>
</feature>
<accession>A0A0N5DBS6</accession>
<evidence type="ECO:0000313" key="3">
    <source>
        <dbReference type="EMBL" id="VDN08335.1"/>
    </source>
</evidence>